<keyword evidence="2" id="KW-1185">Reference proteome</keyword>
<accession>A0A4R1GGR9</accession>
<evidence type="ECO:0000313" key="2">
    <source>
        <dbReference type="Proteomes" id="UP000294546"/>
    </source>
</evidence>
<evidence type="ECO:0000313" key="1">
    <source>
        <dbReference type="EMBL" id="TCK06130.1"/>
    </source>
</evidence>
<sequence>MDFIKTEPALANYWRAIILFGLNSASYKFALAKALIEIGNHPGKDLITLDELAEPFSRHLCEHLTQVDKQGSRPTGRFLDTCRQFNAGDISKGQLLEVTRKLGFQNVIDAFHNVNQGELPKRFFIDERRSSGGIRLTEQLYELFSQSGTGSLLHETEARWRLVETAWELGLSRNLISVEADTDQSLLFARAFGRRIDITSSRDALNGYQKGKCFYCFATITVEPGSENLADVDHFLPHALKLHNQGPNWDGVWNLVLACSGCNRGAEGKFARVPALPLLRRLHKRNEYLISSHHPLRETLIRQTGGTAQERGRYLQQRYDEALSYLVHTWQPASSGDPAF</sequence>
<protein>
    <submittedName>
        <fullName evidence="1">HNH endonuclease</fullName>
    </submittedName>
</protein>
<dbReference type="EMBL" id="SMFU01000009">
    <property type="protein sequence ID" value="TCK06130.1"/>
    <property type="molecule type" value="Genomic_DNA"/>
</dbReference>
<dbReference type="Gene3D" id="1.10.30.50">
    <property type="match status" value="1"/>
</dbReference>
<dbReference type="CDD" id="cd00085">
    <property type="entry name" value="HNHc"/>
    <property type="match status" value="1"/>
</dbReference>
<dbReference type="RefSeq" id="WP_132294111.1">
    <property type="nucleotide sequence ID" value="NZ_SMFU01000009.1"/>
</dbReference>
<dbReference type="InterPro" id="IPR003615">
    <property type="entry name" value="HNH_nuc"/>
</dbReference>
<organism evidence="1 2">
    <name type="scientific">Marinobacterium mangrovicola</name>
    <dbReference type="NCBI Taxonomy" id="1476959"/>
    <lineage>
        <taxon>Bacteria</taxon>
        <taxon>Pseudomonadati</taxon>
        <taxon>Pseudomonadota</taxon>
        <taxon>Gammaproteobacteria</taxon>
        <taxon>Oceanospirillales</taxon>
        <taxon>Oceanospirillaceae</taxon>
        <taxon>Marinobacterium</taxon>
    </lineage>
</organism>
<gene>
    <name evidence="1" type="ORF">CLV83_3079</name>
</gene>
<dbReference type="Proteomes" id="UP000294546">
    <property type="component" value="Unassembled WGS sequence"/>
</dbReference>
<reference evidence="1 2" key="1">
    <citation type="submission" date="2019-03" db="EMBL/GenBank/DDBJ databases">
        <title>Genomic Encyclopedia of Archaeal and Bacterial Type Strains, Phase II (KMG-II): from individual species to whole genera.</title>
        <authorList>
            <person name="Goeker M."/>
        </authorList>
    </citation>
    <scope>NUCLEOTIDE SEQUENCE [LARGE SCALE GENOMIC DNA]</scope>
    <source>
        <strain evidence="1 2">DSM 27697</strain>
    </source>
</reference>
<name>A0A4R1GGR9_9GAMM</name>
<keyword evidence="1" id="KW-0540">Nuclease</keyword>
<keyword evidence="1" id="KW-0378">Hydrolase</keyword>
<proteinExistence type="predicted"/>
<dbReference type="OrthoDB" id="9804086at2"/>
<dbReference type="GO" id="GO:0004519">
    <property type="term" value="F:endonuclease activity"/>
    <property type="evidence" value="ECO:0007669"/>
    <property type="project" value="UniProtKB-KW"/>
</dbReference>
<dbReference type="AlphaFoldDB" id="A0A4R1GGR9"/>
<comment type="caution">
    <text evidence="1">The sequence shown here is derived from an EMBL/GenBank/DDBJ whole genome shotgun (WGS) entry which is preliminary data.</text>
</comment>
<keyword evidence="1" id="KW-0255">Endonuclease</keyword>